<feature type="domain" description="18S rRNA (guanine(1575)-N(7))-methyltransferase Bud23 C-terminal" evidence="6">
    <location>
        <begin position="246"/>
        <end position="320"/>
    </location>
</feature>
<dbReference type="InterPro" id="IPR039769">
    <property type="entry name" value="Bud23-like"/>
</dbReference>
<feature type="region of interest" description="Disordered" evidence="4">
    <location>
        <begin position="90"/>
        <end position="137"/>
    </location>
</feature>
<feature type="compositionally biased region" description="Basic residues" evidence="4">
    <location>
        <begin position="274"/>
        <end position="288"/>
    </location>
</feature>
<name>A0ABD3PE35_9STRA</name>
<evidence type="ECO:0000256" key="1">
    <source>
        <dbReference type="ARBA" id="ARBA00022603"/>
    </source>
</evidence>
<dbReference type="InterPro" id="IPR022238">
    <property type="entry name" value="Bud23_C"/>
</dbReference>
<dbReference type="GO" id="GO:0032259">
    <property type="term" value="P:methylation"/>
    <property type="evidence" value="ECO:0007669"/>
    <property type="project" value="UniProtKB-KW"/>
</dbReference>
<feature type="domain" description="Methyltransferase type 12" evidence="5">
    <location>
        <begin position="54"/>
        <end position="190"/>
    </location>
</feature>
<proteinExistence type="predicted"/>
<dbReference type="PANTHER" id="PTHR12734">
    <property type="entry name" value="METHYLTRANSFERASE-RELATED"/>
    <property type="match status" value="1"/>
</dbReference>
<evidence type="ECO:0000256" key="3">
    <source>
        <dbReference type="ARBA" id="ARBA00022691"/>
    </source>
</evidence>
<dbReference type="Gene3D" id="3.40.50.150">
    <property type="entry name" value="Vaccinia Virus protein VP39"/>
    <property type="match status" value="1"/>
</dbReference>
<dbReference type="EMBL" id="JALLPJ020000688">
    <property type="protein sequence ID" value="KAL3785536.1"/>
    <property type="molecule type" value="Genomic_DNA"/>
</dbReference>
<evidence type="ECO:0000256" key="4">
    <source>
        <dbReference type="SAM" id="MobiDB-lite"/>
    </source>
</evidence>
<dbReference type="Pfam" id="PF12589">
    <property type="entry name" value="WBS_methylT"/>
    <property type="match status" value="1"/>
</dbReference>
<dbReference type="Pfam" id="PF08242">
    <property type="entry name" value="Methyltransf_12"/>
    <property type="match status" value="1"/>
</dbReference>
<protein>
    <recommendedName>
        <fullName evidence="9">18S rRNA (guanine(1575)-N(7))-methyltransferase Bud23 C-terminal domain-containing protein</fullName>
    </recommendedName>
</protein>
<reference evidence="7 8" key="1">
    <citation type="submission" date="2024-10" db="EMBL/GenBank/DDBJ databases">
        <title>Updated reference genomes for cyclostephanoid diatoms.</title>
        <authorList>
            <person name="Roberts W.R."/>
            <person name="Alverson A.J."/>
        </authorList>
    </citation>
    <scope>NUCLEOTIDE SEQUENCE [LARGE SCALE GENOMIC DNA]</scope>
    <source>
        <strain evidence="7 8">AJA010-31</strain>
    </source>
</reference>
<dbReference type="Proteomes" id="UP001530400">
    <property type="component" value="Unassembled WGS sequence"/>
</dbReference>
<gene>
    <name evidence="7" type="ORF">ACHAWO_013312</name>
</gene>
<keyword evidence="2" id="KW-0808">Transferase</keyword>
<feature type="region of interest" description="Disordered" evidence="4">
    <location>
        <begin position="263"/>
        <end position="323"/>
    </location>
</feature>
<dbReference type="AlphaFoldDB" id="A0ABD3PE35"/>
<keyword evidence="3" id="KW-0949">S-adenosyl-L-methionine</keyword>
<dbReference type="CDD" id="cd02440">
    <property type="entry name" value="AdoMet_MTases"/>
    <property type="match status" value="1"/>
</dbReference>
<dbReference type="SUPFAM" id="SSF53335">
    <property type="entry name" value="S-adenosyl-L-methionine-dependent methyltransferases"/>
    <property type="match status" value="1"/>
</dbReference>
<sequence length="323" mass="36412">MSRPELTGHASLFYNAREARKYDSSSRMVGIQREITERAIELLKLPNDRPSFILDVGCGSGLSGQVLEEHGHVWVGCDVSRDMLNMANERIDGKREAAVSTNKDSDNDEDEMEDDSSEDEEENNNEEPSTGDLLHHDMGTGLPFRPASFDACISISALQWLCYSNTKEQIPKRRLMRFFSSLYQVLRRGARAVLQFYPETSEHAILISECAARVGFAGGIVVDYPNSTKAKKHYLVLSFERAYKAPEGLTGVEGALLNQERAGVKVADKDPRKNGKKQRAPKKKKGGGKTKEWILHKKETQRKKGKDTREDTKYTGRKRPTRF</sequence>
<accession>A0ABD3PE35</accession>
<feature type="compositionally biased region" description="Basic and acidic residues" evidence="4">
    <location>
        <begin position="263"/>
        <end position="273"/>
    </location>
</feature>
<keyword evidence="8" id="KW-1185">Reference proteome</keyword>
<evidence type="ECO:0000259" key="5">
    <source>
        <dbReference type="Pfam" id="PF08242"/>
    </source>
</evidence>
<feature type="compositionally biased region" description="Acidic residues" evidence="4">
    <location>
        <begin position="106"/>
        <end position="125"/>
    </location>
</feature>
<keyword evidence="1" id="KW-0489">Methyltransferase</keyword>
<feature type="compositionally biased region" description="Basic and acidic residues" evidence="4">
    <location>
        <begin position="289"/>
        <end position="298"/>
    </location>
</feature>
<evidence type="ECO:0000256" key="2">
    <source>
        <dbReference type="ARBA" id="ARBA00022679"/>
    </source>
</evidence>
<evidence type="ECO:0000259" key="6">
    <source>
        <dbReference type="Pfam" id="PF12589"/>
    </source>
</evidence>
<dbReference type="PANTHER" id="PTHR12734:SF0">
    <property type="entry name" value="18S RRNA (GUANINE-N(7))-METHYLTRANSFERASE-RELATED"/>
    <property type="match status" value="1"/>
</dbReference>
<comment type="caution">
    <text evidence="7">The sequence shown here is derived from an EMBL/GenBank/DDBJ whole genome shotgun (WGS) entry which is preliminary data.</text>
</comment>
<evidence type="ECO:0000313" key="7">
    <source>
        <dbReference type="EMBL" id="KAL3785536.1"/>
    </source>
</evidence>
<organism evidence="7 8">
    <name type="scientific">Cyclotella atomus</name>
    <dbReference type="NCBI Taxonomy" id="382360"/>
    <lineage>
        <taxon>Eukaryota</taxon>
        <taxon>Sar</taxon>
        <taxon>Stramenopiles</taxon>
        <taxon>Ochrophyta</taxon>
        <taxon>Bacillariophyta</taxon>
        <taxon>Coscinodiscophyceae</taxon>
        <taxon>Thalassiosirophycidae</taxon>
        <taxon>Stephanodiscales</taxon>
        <taxon>Stephanodiscaceae</taxon>
        <taxon>Cyclotella</taxon>
    </lineage>
</organism>
<evidence type="ECO:0008006" key="9">
    <source>
        <dbReference type="Google" id="ProtNLM"/>
    </source>
</evidence>
<evidence type="ECO:0000313" key="8">
    <source>
        <dbReference type="Proteomes" id="UP001530400"/>
    </source>
</evidence>
<dbReference type="InterPro" id="IPR013217">
    <property type="entry name" value="Methyltransf_12"/>
</dbReference>
<dbReference type="GO" id="GO:0008168">
    <property type="term" value="F:methyltransferase activity"/>
    <property type="evidence" value="ECO:0007669"/>
    <property type="project" value="UniProtKB-KW"/>
</dbReference>
<dbReference type="InterPro" id="IPR029063">
    <property type="entry name" value="SAM-dependent_MTases_sf"/>
</dbReference>